<protein>
    <submittedName>
        <fullName evidence="1">Uncharacterized protein</fullName>
    </submittedName>
</protein>
<gene>
    <name evidence="1" type="ORF">NM208_g15562</name>
</gene>
<evidence type="ECO:0000313" key="2">
    <source>
        <dbReference type="Proteomes" id="UP001148629"/>
    </source>
</evidence>
<dbReference type="EMBL" id="JANRMS010004259">
    <property type="protein sequence ID" value="KAJ3510213.1"/>
    <property type="molecule type" value="Genomic_DNA"/>
</dbReference>
<evidence type="ECO:0000313" key="1">
    <source>
        <dbReference type="EMBL" id="KAJ3510213.1"/>
    </source>
</evidence>
<accession>A0ACC1RFA6</accession>
<keyword evidence="2" id="KW-1185">Reference proteome</keyword>
<reference evidence="1" key="1">
    <citation type="submission" date="2022-08" db="EMBL/GenBank/DDBJ databases">
        <title>Genome Sequence of Fusarium decemcellulare.</title>
        <authorList>
            <person name="Buettner E."/>
        </authorList>
    </citation>
    <scope>NUCLEOTIDE SEQUENCE</scope>
    <source>
        <strain evidence="1">Babe19</strain>
    </source>
</reference>
<proteinExistence type="predicted"/>
<comment type="caution">
    <text evidence="1">The sequence shown here is derived from an EMBL/GenBank/DDBJ whole genome shotgun (WGS) entry which is preliminary data.</text>
</comment>
<name>A0ACC1RFA6_9HYPO</name>
<organism evidence="1 2">
    <name type="scientific">Fusarium decemcellulare</name>
    <dbReference type="NCBI Taxonomy" id="57161"/>
    <lineage>
        <taxon>Eukaryota</taxon>
        <taxon>Fungi</taxon>
        <taxon>Dikarya</taxon>
        <taxon>Ascomycota</taxon>
        <taxon>Pezizomycotina</taxon>
        <taxon>Sordariomycetes</taxon>
        <taxon>Hypocreomycetidae</taxon>
        <taxon>Hypocreales</taxon>
        <taxon>Nectriaceae</taxon>
        <taxon>Fusarium</taxon>
        <taxon>Fusarium decemcellulare species complex</taxon>
    </lineage>
</organism>
<sequence length="95" mass="10337">MPPRARAKPAVALAGLVTSESEPDLDAFDESEIHAARTMSVTKKPRGRPPGTASKVTKSAPRTRRTSSRAPAVPEVSRPPNRHERWAQRATTVSR</sequence>
<dbReference type="Proteomes" id="UP001148629">
    <property type="component" value="Unassembled WGS sequence"/>
</dbReference>